<keyword evidence="3" id="KW-1185">Reference proteome</keyword>
<keyword evidence="1" id="KW-0812">Transmembrane</keyword>
<evidence type="ECO:0000313" key="2">
    <source>
        <dbReference type="EMBL" id="SHO48913.1"/>
    </source>
</evidence>
<proteinExistence type="predicted"/>
<dbReference type="Pfam" id="PF01963">
    <property type="entry name" value="TraB_PrgY_gumN"/>
    <property type="match status" value="1"/>
</dbReference>
<dbReference type="OrthoDB" id="9809330at2"/>
<dbReference type="RefSeq" id="WP_073613825.1">
    <property type="nucleotide sequence ID" value="NZ_FRFE01000011.1"/>
</dbReference>
<feature type="transmembrane region" description="Helical" evidence="1">
    <location>
        <begin position="288"/>
        <end position="307"/>
    </location>
</feature>
<keyword evidence="1" id="KW-0472">Membrane</keyword>
<organism evidence="2 3">
    <name type="scientific">Desulfopila aestuarii DSM 18488</name>
    <dbReference type="NCBI Taxonomy" id="1121416"/>
    <lineage>
        <taxon>Bacteria</taxon>
        <taxon>Pseudomonadati</taxon>
        <taxon>Thermodesulfobacteriota</taxon>
        <taxon>Desulfobulbia</taxon>
        <taxon>Desulfobulbales</taxon>
        <taxon>Desulfocapsaceae</taxon>
        <taxon>Desulfopila</taxon>
    </lineage>
</organism>
<dbReference type="NCBIfam" id="TIGR00261">
    <property type="entry name" value="traB"/>
    <property type="match status" value="1"/>
</dbReference>
<name>A0A1M7Y8F2_9BACT</name>
<feature type="transmembrane region" description="Helical" evidence="1">
    <location>
        <begin position="367"/>
        <end position="388"/>
    </location>
</feature>
<feature type="transmembrane region" description="Helical" evidence="1">
    <location>
        <begin position="258"/>
        <end position="276"/>
    </location>
</feature>
<dbReference type="InterPro" id="IPR002816">
    <property type="entry name" value="TraB/PrgY/GumN_fam"/>
</dbReference>
<sequence>MTTPSFPAGDHGPDVHYIELVEKQILLIGTAHISQESVDLVQQVITEEQPDRVCLELDANRYQALLQKENWQALDLRQIIRNKQLSTLLVSLLMSSFQKKLGGQLGVKPGAELMAGAEAANSHNIPISLCDRDVRITLRRAWKSTSFFRKGYLLSSLLASVFDSEEISSEKLEDMKKKDVLAGLMEEMGQSFPELKRVLIDERDVYLAEKIKEAPGQRVVAIVGAGHVEGITKAFGIDQRDRLTEISTIPPVSKSWKVVGWSIPFMILASLAIIGITKGADVAGANLLFWILANGIPAAIGALLALAHPFTTIGAFTAAPITSLTPVIGAGYVTAFIQVMKAPPVVREFESVGVDISSFTGWWKNKLLRVFLVFFFTGFGSAIGTWVGGYEIFKNLFN</sequence>
<reference evidence="2 3" key="1">
    <citation type="submission" date="2016-12" db="EMBL/GenBank/DDBJ databases">
        <authorList>
            <person name="Song W.-J."/>
            <person name="Kurnit D.M."/>
        </authorList>
    </citation>
    <scope>NUCLEOTIDE SEQUENCE [LARGE SCALE GENOMIC DNA]</scope>
    <source>
        <strain evidence="2 3">DSM 18488</strain>
    </source>
</reference>
<dbReference type="PANTHER" id="PTHR21530:SF7">
    <property type="entry name" value="TRAB DOMAIN-CONTAINING PROTEIN"/>
    <property type="match status" value="1"/>
</dbReference>
<gene>
    <name evidence="2" type="ORF">SAMN02745220_02535</name>
</gene>
<accession>A0A1M7Y8F2</accession>
<protein>
    <submittedName>
        <fullName evidence="2">Pheromone shutdown-related protein TraB</fullName>
    </submittedName>
</protein>
<dbReference type="PANTHER" id="PTHR21530">
    <property type="entry name" value="PHEROMONE SHUTDOWN PROTEIN"/>
    <property type="match status" value="1"/>
</dbReference>
<feature type="transmembrane region" description="Helical" evidence="1">
    <location>
        <begin position="313"/>
        <end position="337"/>
    </location>
</feature>
<dbReference type="InterPro" id="IPR005230">
    <property type="entry name" value="TraB_bac"/>
</dbReference>
<dbReference type="InterPro" id="IPR046345">
    <property type="entry name" value="TraB_PrgY-like"/>
</dbReference>
<dbReference type="CDD" id="cd14726">
    <property type="entry name" value="TraB_PrgY-like"/>
    <property type="match status" value="1"/>
</dbReference>
<keyword evidence="1" id="KW-1133">Transmembrane helix</keyword>
<evidence type="ECO:0000313" key="3">
    <source>
        <dbReference type="Proteomes" id="UP000184603"/>
    </source>
</evidence>
<dbReference type="STRING" id="1121416.SAMN02745220_02535"/>
<dbReference type="EMBL" id="FRFE01000011">
    <property type="protein sequence ID" value="SHO48913.1"/>
    <property type="molecule type" value="Genomic_DNA"/>
</dbReference>
<dbReference type="AlphaFoldDB" id="A0A1M7Y8F2"/>
<evidence type="ECO:0000256" key="1">
    <source>
        <dbReference type="SAM" id="Phobius"/>
    </source>
</evidence>
<dbReference type="Proteomes" id="UP000184603">
    <property type="component" value="Unassembled WGS sequence"/>
</dbReference>